<dbReference type="GO" id="GO:0005737">
    <property type="term" value="C:cytoplasm"/>
    <property type="evidence" value="ECO:0007669"/>
    <property type="project" value="TreeGrafter"/>
</dbReference>
<comment type="subcellular location">
    <subcellularLocation>
        <location evidence="1">Membrane</location>
    </subcellularLocation>
</comment>
<evidence type="ECO:0000313" key="8">
    <source>
        <dbReference type="Proteomes" id="UP000759131"/>
    </source>
</evidence>
<proteinExistence type="inferred from homology"/>
<organism evidence="7">
    <name type="scientific">Medioppia subpectinata</name>
    <dbReference type="NCBI Taxonomy" id="1979941"/>
    <lineage>
        <taxon>Eukaryota</taxon>
        <taxon>Metazoa</taxon>
        <taxon>Ecdysozoa</taxon>
        <taxon>Arthropoda</taxon>
        <taxon>Chelicerata</taxon>
        <taxon>Arachnida</taxon>
        <taxon>Acari</taxon>
        <taxon>Acariformes</taxon>
        <taxon>Sarcoptiformes</taxon>
        <taxon>Oribatida</taxon>
        <taxon>Brachypylina</taxon>
        <taxon>Oppioidea</taxon>
        <taxon>Oppiidae</taxon>
        <taxon>Medioppia</taxon>
    </lineage>
</organism>
<name>A0A7R9KD27_9ACAR</name>
<dbReference type="Proteomes" id="UP000759131">
    <property type="component" value="Unassembled WGS sequence"/>
</dbReference>
<evidence type="ECO:0000313" key="7">
    <source>
        <dbReference type="EMBL" id="CAD7620580.1"/>
    </source>
</evidence>
<reference evidence="7" key="1">
    <citation type="submission" date="2020-11" db="EMBL/GenBank/DDBJ databases">
        <authorList>
            <person name="Tran Van P."/>
        </authorList>
    </citation>
    <scope>NUCLEOTIDE SEQUENCE</scope>
</reference>
<evidence type="ECO:0000256" key="2">
    <source>
        <dbReference type="ARBA" id="ARBA00010532"/>
    </source>
</evidence>
<dbReference type="GO" id="GO:0016020">
    <property type="term" value="C:membrane"/>
    <property type="evidence" value="ECO:0007669"/>
    <property type="project" value="UniProtKB-SubCell"/>
</dbReference>
<dbReference type="Pfam" id="PF01130">
    <property type="entry name" value="CD36"/>
    <property type="match status" value="2"/>
</dbReference>
<protein>
    <submittedName>
        <fullName evidence="7">Uncharacterized protein</fullName>
    </submittedName>
</protein>
<keyword evidence="3" id="KW-0812">Transmembrane</keyword>
<keyword evidence="6" id="KW-0325">Glycoprotein</keyword>
<comment type="similarity">
    <text evidence="2">Belongs to the CD36 family.</text>
</comment>
<evidence type="ECO:0000256" key="6">
    <source>
        <dbReference type="ARBA" id="ARBA00023180"/>
    </source>
</evidence>
<evidence type="ECO:0000256" key="3">
    <source>
        <dbReference type="ARBA" id="ARBA00022692"/>
    </source>
</evidence>
<dbReference type="InterPro" id="IPR002159">
    <property type="entry name" value="CD36_fam"/>
</dbReference>
<evidence type="ECO:0000256" key="5">
    <source>
        <dbReference type="ARBA" id="ARBA00023136"/>
    </source>
</evidence>
<sequence>MRNYTLITRVGKIRGPYVYEVTTSKQNIELYDDEISYLENKSYKFRQDLSNGLNENDTVTIVNFPTMVHVKFHWARAGVGVLRLTMGKTLLEPKWTINNGKYSADDIGQITHFQDQTFLTNVKMHDEPTTKVWMNDTHAHHCNKLRGTDGQFFKPNLEKGDTIYTFEPQLCRSVFYRYWKESVVKGIDTYRFRVPPEYFHSPLVNSDNACYCNRNIALCDRNGVTDISHCQYQTLGAPLIMSDPYWNNGDRSLRQQFKSELKPRNELNDENYGIYLDIEPPDSNSQCAMNRWRNGRRKDLGDTWLYYSNLLIITGKTLQMHKRMQMSIRMSGRDEEAFKLYYPQLANTDKSIEYIVPVYWLEEVH</sequence>
<dbReference type="PANTHER" id="PTHR11923">
    <property type="entry name" value="SCAVENGER RECEPTOR CLASS B TYPE-1 SR-B1"/>
    <property type="match status" value="1"/>
</dbReference>
<keyword evidence="4" id="KW-1133">Transmembrane helix</keyword>
<dbReference type="GO" id="GO:0005044">
    <property type="term" value="F:scavenger receptor activity"/>
    <property type="evidence" value="ECO:0007669"/>
    <property type="project" value="TreeGrafter"/>
</dbReference>
<dbReference type="OrthoDB" id="6498932at2759"/>
<evidence type="ECO:0000256" key="1">
    <source>
        <dbReference type="ARBA" id="ARBA00004370"/>
    </source>
</evidence>
<dbReference type="AlphaFoldDB" id="A0A7R9KD27"/>
<evidence type="ECO:0000256" key="4">
    <source>
        <dbReference type="ARBA" id="ARBA00022989"/>
    </source>
</evidence>
<dbReference type="EMBL" id="OC854856">
    <property type="protein sequence ID" value="CAD7620580.1"/>
    <property type="molecule type" value="Genomic_DNA"/>
</dbReference>
<dbReference type="PRINTS" id="PR01609">
    <property type="entry name" value="CD36FAMILY"/>
</dbReference>
<accession>A0A7R9KD27</accession>
<dbReference type="EMBL" id="CAJPIZ010000281">
    <property type="protein sequence ID" value="CAG2101010.1"/>
    <property type="molecule type" value="Genomic_DNA"/>
</dbReference>
<dbReference type="PANTHER" id="PTHR11923:SF51">
    <property type="entry name" value="LYSOSOME MEMBRANE PROTEIN 2"/>
    <property type="match status" value="1"/>
</dbReference>
<keyword evidence="5" id="KW-0472">Membrane</keyword>
<gene>
    <name evidence="7" type="ORF">OSB1V03_LOCUS1061</name>
</gene>
<keyword evidence="8" id="KW-1185">Reference proteome</keyword>